<reference evidence="1 2" key="1">
    <citation type="journal article" date="2022" name="Plant J.">
        <title>Chromosome-level genome of Camellia lanceoleosa provides a valuable resource for understanding genome evolution and self-incompatibility.</title>
        <authorList>
            <person name="Gong W."/>
            <person name="Xiao S."/>
            <person name="Wang L."/>
            <person name="Liao Z."/>
            <person name="Chang Y."/>
            <person name="Mo W."/>
            <person name="Hu G."/>
            <person name="Li W."/>
            <person name="Zhao G."/>
            <person name="Zhu H."/>
            <person name="Hu X."/>
            <person name="Ji K."/>
            <person name="Xiang X."/>
            <person name="Song Q."/>
            <person name="Yuan D."/>
            <person name="Jin S."/>
            <person name="Zhang L."/>
        </authorList>
    </citation>
    <scope>NUCLEOTIDE SEQUENCE [LARGE SCALE GENOMIC DNA]</scope>
    <source>
        <strain evidence="1">SQ_2022a</strain>
    </source>
</reference>
<keyword evidence="2" id="KW-1185">Reference proteome</keyword>
<organism evidence="1 2">
    <name type="scientific">Camellia lanceoleosa</name>
    <dbReference type="NCBI Taxonomy" id="1840588"/>
    <lineage>
        <taxon>Eukaryota</taxon>
        <taxon>Viridiplantae</taxon>
        <taxon>Streptophyta</taxon>
        <taxon>Embryophyta</taxon>
        <taxon>Tracheophyta</taxon>
        <taxon>Spermatophyta</taxon>
        <taxon>Magnoliopsida</taxon>
        <taxon>eudicotyledons</taxon>
        <taxon>Gunneridae</taxon>
        <taxon>Pentapetalae</taxon>
        <taxon>asterids</taxon>
        <taxon>Ericales</taxon>
        <taxon>Theaceae</taxon>
        <taxon>Camellia</taxon>
    </lineage>
</organism>
<evidence type="ECO:0000313" key="2">
    <source>
        <dbReference type="Proteomes" id="UP001060215"/>
    </source>
</evidence>
<dbReference type="EMBL" id="CM045766">
    <property type="protein sequence ID" value="KAI8002887.1"/>
    <property type="molecule type" value="Genomic_DNA"/>
</dbReference>
<gene>
    <name evidence="1" type="ORF">LOK49_LG08G00856</name>
</gene>
<name>A0ACC0GQS0_9ERIC</name>
<sequence>MNQRQLSQSREALFVLFLGMDSELSPSASLSSPPSEPESKLESSPLSASEPNSVASPLAESEPASSSPLSDDSAY</sequence>
<accession>A0ACC0GQS0</accession>
<evidence type="ECO:0000313" key="1">
    <source>
        <dbReference type="EMBL" id="KAI8002887.1"/>
    </source>
</evidence>
<dbReference type="Proteomes" id="UP001060215">
    <property type="component" value="Chromosome 9"/>
</dbReference>
<proteinExistence type="predicted"/>
<comment type="caution">
    <text evidence="1">The sequence shown here is derived from an EMBL/GenBank/DDBJ whole genome shotgun (WGS) entry which is preliminary data.</text>
</comment>
<protein>
    <submittedName>
        <fullName evidence="1">Uncharacterized protein</fullName>
    </submittedName>
</protein>